<comment type="cofactor">
    <cofactor evidence="1">
        <name>Zn(2+)</name>
        <dbReference type="ChEBI" id="CHEBI:29105"/>
    </cofactor>
</comment>
<dbReference type="STRING" id="1225564.AA309_06135"/>
<accession>A0A0H1RMZ3</accession>
<comment type="catalytic activity">
    <reaction evidence="11">
        <text>7,8-dihydroneopterin 3'-triphosphate + H2O = 6-carboxy-5,6,7,8-tetrahydropterin + triphosphate + acetaldehyde + 2 H(+)</text>
        <dbReference type="Rhea" id="RHEA:27966"/>
        <dbReference type="ChEBI" id="CHEBI:15343"/>
        <dbReference type="ChEBI" id="CHEBI:15377"/>
        <dbReference type="ChEBI" id="CHEBI:15378"/>
        <dbReference type="ChEBI" id="CHEBI:18036"/>
        <dbReference type="ChEBI" id="CHEBI:58462"/>
        <dbReference type="ChEBI" id="CHEBI:61032"/>
        <dbReference type="EC" id="4.1.2.50"/>
    </reaction>
</comment>
<dbReference type="GO" id="GO:0046872">
    <property type="term" value="F:metal ion binding"/>
    <property type="evidence" value="ECO:0007669"/>
    <property type="project" value="UniProtKB-KW"/>
</dbReference>
<keyword evidence="13" id="KW-1185">Reference proteome</keyword>
<evidence type="ECO:0000256" key="7">
    <source>
        <dbReference type="ARBA" id="ARBA00022723"/>
    </source>
</evidence>
<dbReference type="GO" id="GO:0070497">
    <property type="term" value="F:6-carboxytetrahydropterin synthase activity"/>
    <property type="evidence" value="ECO:0007669"/>
    <property type="project" value="UniProtKB-EC"/>
</dbReference>
<evidence type="ECO:0000313" key="12">
    <source>
        <dbReference type="EMBL" id="KLK94032.1"/>
    </source>
</evidence>
<dbReference type="AlphaFoldDB" id="A0A0H1RMZ3"/>
<evidence type="ECO:0000256" key="3">
    <source>
        <dbReference type="ARBA" id="ARBA00005061"/>
    </source>
</evidence>
<keyword evidence="9" id="KW-0456">Lyase</keyword>
<gene>
    <name evidence="12" type="ORF">AA309_06135</name>
</gene>
<evidence type="ECO:0000256" key="2">
    <source>
        <dbReference type="ARBA" id="ARBA00002285"/>
    </source>
</evidence>
<evidence type="ECO:0000256" key="8">
    <source>
        <dbReference type="ARBA" id="ARBA00022833"/>
    </source>
</evidence>
<proteinExistence type="inferred from homology"/>
<reference evidence="12 13" key="1">
    <citation type="submission" date="2015-05" db="EMBL/GenBank/DDBJ databases">
        <title>Draft genome sequence of Microvirga vignae strain BR3299, a novel nitrogen fixing bacteria isolated from Brazil semi-aired region.</title>
        <authorList>
            <person name="Zilli J.E."/>
            <person name="Passos S.R."/>
            <person name="Leite J."/>
            <person name="Baldani J.I."/>
            <person name="Xavier G.R."/>
            <person name="Rumjaneck N.G."/>
            <person name="Simoes-Araujo J.L."/>
        </authorList>
    </citation>
    <scope>NUCLEOTIDE SEQUENCE [LARGE SCALE GENOMIC DNA]</scope>
    <source>
        <strain evidence="12 13">BR3299</strain>
    </source>
</reference>
<comment type="pathway">
    <text evidence="3">Purine metabolism; 7-cyano-7-deazaguanine biosynthesis.</text>
</comment>
<dbReference type="Gene3D" id="3.30.479.10">
    <property type="entry name" value="6-pyruvoyl tetrahydropterin synthase/QueD"/>
    <property type="match status" value="1"/>
</dbReference>
<organism evidence="12 13">
    <name type="scientific">Microvirga vignae</name>
    <dbReference type="NCBI Taxonomy" id="1225564"/>
    <lineage>
        <taxon>Bacteria</taxon>
        <taxon>Pseudomonadati</taxon>
        <taxon>Pseudomonadota</taxon>
        <taxon>Alphaproteobacteria</taxon>
        <taxon>Hyphomicrobiales</taxon>
        <taxon>Methylobacteriaceae</taxon>
        <taxon>Microvirga</taxon>
    </lineage>
</organism>
<comment type="function">
    <text evidence="2">Catalyzes the conversion of 7,8-dihydroneopterin triphosphate (H2NTP) to 6-carboxy-5,6,7,8-tetrahydropterin (CPH4) and acetaldehyde.</text>
</comment>
<evidence type="ECO:0000256" key="10">
    <source>
        <dbReference type="ARBA" id="ARBA00031449"/>
    </source>
</evidence>
<dbReference type="InterPro" id="IPR038418">
    <property type="entry name" value="6-PTP_synth/QueD_sf"/>
</dbReference>
<evidence type="ECO:0000256" key="4">
    <source>
        <dbReference type="ARBA" id="ARBA00008900"/>
    </source>
</evidence>
<dbReference type="UniPathway" id="UPA00391"/>
<sequence>MKTYCEFTFEAAHSVHPYSGLHGHTFIAKLTFGGPVDEVYNWPVNLYDVENYIKELKGDHGTGLDHTNLDLKQNEIGLASLENITIYIWRKVKERFPNLEEVELKRGMTGSSEGCIYRGETLQTASLAA</sequence>
<dbReference type="PANTHER" id="PTHR12589:SF7">
    <property type="entry name" value="6-PYRUVOYL TETRAHYDROBIOPTERIN SYNTHASE"/>
    <property type="match status" value="1"/>
</dbReference>
<keyword evidence="8" id="KW-0862">Zinc</keyword>
<dbReference type="Pfam" id="PF01242">
    <property type="entry name" value="PTPS"/>
    <property type="match status" value="1"/>
</dbReference>
<dbReference type="RefSeq" id="WP_047188074.1">
    <property type="nucleotide sequence ID" value="NZ_LCYG01000016.1"/>
</dbReference>
<dbReference type="EMBL" id="LCYG01000016">
    <property type="protein sequence ID" value="KLK94032.1"/>
    <property type="molecule type" value="Genomic_DNA"/>
</dbReference>
<evidence type="ECO:0000256" key="6">
    <source>
        <dbReference type="ARBA" id="ARBA00018141"/>
    </source>
</evidence>
<evidence type="ECO:0000256" key="5">
    <source>
        <dbReference type="ARBA" id="ARBA00012982"/>
    </source>
</evidence>
<dbReference type="SUPFAM" id="SSF55620">
    <property type="entry name" value="Tetrahydrobiopterin biosynthesis enzymes-like"/>
    <property type="match status" value="1"/>
</dbReference>
<evidence type="ECO:0000256" key="9">
    <source>
        <dbReference type="ARBA" id="ARBA00023239"/>
    </source>
</evidence>
<dbReference type="Proteomes" id="UP000035489">
    <property type="component" value="Unassembled WGS sequence"/>
</dbReference>
<protein>
    <recommendedName>
        <fullName evidence="6">6-carboxy-5,6,7,8-tetrahydropterin synthase</fullName>
        <ecNumber evidence="5">4.1.2.50</ecNumber>
    </recommendedName>
    <alternativeName>
        <fullName evidence="10">Queuosine biosynthesis protein QueD</fullName>
    </alternativeName>
</protein>
<dbReference type="OrthoDB" id="9804698at2"/>
<dbReference type="PATRIC" id="fig|1225564.3.peg.1700"/>
<keyword evidence="7" id="KW-0479">Metal-binding</keyword>
<comment type="similarity">
    <text evidence="4">Belongs to the PTPS family. QueD subfamily.</text>
</comment>
<comment type="caution">
    <text evidence="12">The sequence shown here is derived from an EMBL/GenBank/DDBJ whole genome shotgun (WGS) entry which is preliminary data.</text>
</comment>
<evidence type="ECO:0000313" key="13">
    <source>
        <dbReference type="Proteomes" id="UP000035489"/>
    </source>
</evidence>
<dbReference type="PANTHER" id="PTHR12589">
    <property type="entry name" value="PYRUVOYL TETRAHYDROBIOPTERIN SYNTHASE"/>
    <property type="match status" value="1"/>
</dbReference>
<dbReference type="InterPro" id="IPR007115">
    <property type="entry name" value="6-PTP_synth/QueD"/>
</dbReference>
<evidence type="ECO:0000256" key="11">
    <source>
        <dbReference type="ARBA" id="ARBA00048807"/>
    </source>
</evidence>
<dbReference type="EC" id="4.1.2.50" evidence="5"/>
<name>A0A0H1RMZ3_9HYPH</name>
<evidence type="ECO:0000256" key="1">
    <source>
        <dbReference type="ARBA" id="ARBA00001947"/>
    </source>
</evidence>